<protein>
    <submittedName>
        <fullName evidence="1">Uncharacterized protein</fullName>
    </submittedName>
</protein>
<organism evidence="1 2">
    <name type="scientific">Pelagerythrobacter marinus</name>
    <dbReference type="NCBI Taxonomy" id="538382"/>
    <lineage>
        <taxon>Bacteria</taxon>
        <taxon>Pseudomonadati</taxon>
        <taxon>Pseudomonadota</taxon>
        <taxon>Alphaproteobacteria</taxon>
        <taxon>Sphingomonadales</taxon>
        <taxon>Erythrobacteraceae</taxon>
        <taxon>Pelagerythrobacter</taxon>
    </lineage>
</organism>
<dbReference type="Proteomes" id="UP000444401">
    <property type="component" value="Unassembled WGS sequence"/>
</dbReference>
<gene>
    <name evidence="1" type="ORF">GRI72_11470</name>
</gene>
<proteinExistence type="predicted"/>
<name>A0ABW9V3D8_9SPHN</name>
<comment type="caution">
    <text evidence="1">The sequence shown here is derived from an EMBL/GenBank/DDBJ whole genome shotgun (WGS) entry which is preliminary data.</text>
</comment>
<keyword evidence="2" id="KW-1185">Reference proteome</keyword>
<reference evidence="1 2" key="1">
    <citation type="submission" date="2019-12" db="EMBL/GenBank/DDBJ databases">
        <title>Genomic-based taxomic classification of the family Erythrobacteraceae.</title>
        <authorList>
            <person name="Xu L."/>
        </authorList>
    </citation>
    <scope>NUCLEOTIDE SEQUENCE [LARGE SCALE GENOMIC DNA]</scope>
    <source>
        <strain evidence="1 2">H32</strain>
    </source>
</reference>
<dbReference type="RefSeq" id="WP_160734063.1">
    <property type="nucleotide sequence ID" value="NZ_WTYO01000005.1"/>
</dbReference>
<dbReference type="EMBL" id="WTYO01000005">
    <property type="protein sequence ID" value="MXO69442.1"/>
    <property type="molecule type" value="Genomic_DNA"/>
</dbReference>
<sequence>MEFATQHDLVQHLLLKAGRIMEDVSPEFALPMPENPVEVGKQIDQLTLSANGLCALAAAARMLLEAVPDRS</sequence>
<accession>A0ABW9V3D8</accession>
<evidence type="ECO:0000313" key="2">
    <source>
        <dbReference type="Proteomes" id="UP000444401"/>
    </source>
</evidence>
<evidence type="ECO:0000313" key="1">
    <source>
        <dbReference type="EMBL" id="MXO69442.1"/>
    </source>
</evidence>